<organism evidence="1 2">
    <name type="scientific">Aureobasidium namibiae CBS 147.97</name>
    <dbReference type="NCBI Taxonomy" id="1043004"/>
    <lineage>
        <taxon>Eukaryota</taxon>
        <taxon>Fungi</taxon>
        <taxon>Dikarya</taxon>
        <taxon>Ascomycota</taxon>
        <taxon>Pezizomycotina</taxon>
        <taxon>Dothideomycetes</taxon>
        <taxon>Dothideomycetidae</taxon>
        <taxon>Dothideales</taxon>
        <taxon>Saccotheciaceae</taxon>
        <taxon>Aureobasidium</taxon>
    </lineage>
</organism>
<accession>A0A074WGU7</accession>
<sequence length="233" mass="26336">MFERVVDDIEFFSYSHWVELQRRNLRGQEVLCQGFVSEYKTTCSIEYWRVGGKDEMEKWTDDGSLAYTSISSERGVRGIEDCVVQLILIRIEVLSWRGCGELDRQKEKGTEYGRCVTWYTPSPGPHTCAEEAPREERQGVEAALLAKEQQTTAPSSNITRTFQAGEQNSKPALFLILLRTKQQAASYSCPWLLQDIAERDRKGLMSIQMCIMNEEIIGHGLLGQSGDGLGIAV</sequence>
<evidence type="ECO:0000313" key="1">
    <source>
        <dbReference type="EMBL" id="KEQ72320.1"/>
    </source>
</evidence>
<protein>
    <submittedName>
        <fullName evidence="1">Uncharacterized protein</fullName>
    </submittedName>
</protein>
<dbReference type="EMBL" id="KL584711">
    <property type="protein sequence ID" value="KEQ72320.1"/>
    <property type="molecule type" value="Genomic_DNA"/>
</dbReference>
<dbReference type="AlphaFoldDB" id="A0A074WGU7"/>
<proteinExistence type="predicted"/>
<gene>
    <name evidence="1" type="ORF">M436DRAFT_64335</name>
</gene>
<dbReference type="HOGENOM" id="CLU_1189698_0_0_1"/>
<keyword evidence="2" id="KW-1185">Reference proteome</keyword>
<evidence type="ECO:0000313" key="2">
    <source>
        <dbReference type="Proteomes" id="UP000027730"/>
    </source>
</evidence>
<dbReference type="Proteomes" id="UP000027730">
    <property type="component" value="Unassembled WGS sequence"/>
</dbReference>
<name>A0A074WGU7_9PEZI</name>
<reference evidence="1 2" key="1">
    <citation type="journal article" date="2014" name="BMC Genomics">
        <title>Genome sequencing of four Aureobasidium pullulans varieties: biotechnological potential, stress tolerance, and description of new species.</title>
        <authorList>
            <person name="Gostin Ar C."/>
            <person name="Ohm R.A."/>
            <person name="Kogej T."/>
            <person name="Sonjak S."/>
            <person name="Turk M."/>
            <person name="Zajc J."/>
            <person name="Zalar P."/>
            <person name="Grube M."/>
            <person name="Sun H."/>
            <person name="Han J."/>
            <person name="Sharma A."/>
            <person name="Chiniquy J."/>
            <person name="Ngan C.Y."/>
            <person name="Lipzen A."/>
            <person name="Barry K."/>
            <person name="Grigoriev I.V."/>
            <person name="Gunde-Cimerman N."/>
        </authorList>
    </citation>
    <scope>NUCLEOTIDE SEQUENCE [LARGE SCALE GENOMIC DNA]</scope>
    <source>
        <strain evidence="1 2">CBS 147.97</strain>
    </source>
</reference>
<dbReference type="GeneID" id="25413674"/>
<dbReference type="RefSeq" id="XP_013426683.1">
    <property type="nucleotide sequence ID" value="XM_013571229.1"/>
</dbReference>